<dbReference type="RefSeq" id="WP_110142247.1">
    <property type="nucleotide sequence ID" value="NZ_QHJG01000011.1"/>
</dbReference>
<dbReference type="GO" id="GO:0004386">
    <property type="term" value="F:helicase activity"/>
    <property type="evidence" value="ECO:0007669"/>
    <property type="project" value="UniProtKB-KW"/>
</dbReference>
<keyword evidence="4" id="KW-0378">Hydrolase</keyword>
<dbReference type="Pfam" id="PF07515">
    <property type="entry name" value="TraI_2_C"/>
    <property type="match status" value="1"/>
</dbReference>
<evidence type="ECO:0000313" key="7">
    <source>
        <dbReference type="Proteomes" id="UP000287374"/>
    </source>
</evidence>
<dbReference type="EMBL" id="QHJG01000014">
    <property type="protein sequence ID" value="PWY55778.1"/>
    <property type="molecule type" value="Genomic_DNA"/>
</dbReference>
<dbReference type="NCBIfam" id="TIGR03760">
    <property type="entry name" value="ICE_TraI_Pfluor"/>
    <property type="match status" value="1"/>
</dbReference>
<keyword evidence="7" id="KW-1185">Reference proteome</keyword>
<evidence type="ECO:0000259" key="1">
    <source>
        <dbReference type="Pfam" id="PF07514"/>
    </source>
</evidence>
<comment type="caution">
    <text evidence="4">The sequence shown here is derived from an EMBL/GenBank/DDBJ whole genome shotgun (WGS) entry which is preliminary data.</text>
</comment>
<evidence type="ECO:0000313" key="6">
    <source>
        <dbReference type="Proteomes" id="UP000247152"/>
    </source>
</evidence>
<gene>
    <name evidence="4" type="ORF">DGG96_08175</name>
    <name evidence="3" type="ORF">DGG96_09680</name>
    <name evidence="5" type="ORF">ELY20_08290</name>
</gene>
<dbReference type="AlphaFoldDB" id="A0A317U4D3"/>
<keyword evidence="4" id="KW-0347">Helicase</keyword>
<proteinExistence type="predicted"/>
<dbReference type="Gene3D" id="1.10.3210.40">
    <property type="match status" value="1"/>
</dbReference>
<evidence type="ECO:0000313" key="4">
    <source>
        <dbReference type="EMBL" id="PWY56115.1"/>
    </source>
</evidence>
<dbReference type="Proteomes" id="UP000247152">
    <property type="component" value="Unassembled WGS sequence"/>
</dbReference>
<keyword evidence="4" id="KW-0547">Nucleotide-binding</keyword>
<name>A0A317U4D3_9GAMM</name>
<reference evidence="5 7" key="2">
    <citation type="submission" date="2018-12" db="EMBL/GenBank/DDBJ databases">
        <title>Legionella sp,whole genome shotgun sequence.</title>
        <authorList>
            <person name="Wu H."/>
        </authorList>
    </citation>
    <scope>NUCLEOTIDE SEQUENCE [LARGE SCALE GENOMIC DNA]</scope>
    <source>
        <strain evidence="5">Km489</strain>
        <strain evidence="7">km489</strain>
    </source>
</reference>
<dbReference type="InterPro" id="IPR011093">
    <property type="entry name" value="TraI_2_C"/>
</dbReference>
<organism evidence="4 6">
    <name type="scientific">Legionella qingyii</name>
    <dbReference type="NCBI Taxonomy" id="2184757"/>
    <lineage>
        <taxon>Bacteria</taxon>
        <taxon>Pseudomonadati</taxon>
        <taxon>Pseudomonadota</taxon>
        <taxon>Gammaproteobacteria</taxon>
        <taxon>Legionellales</taxon>
        <taxon>Legionellaceae</taxon>
        <taxon>Legionella</taxon>
    </lineage>
</organism>
<protein>
    <submittedName>
        <fullName evidence="4">Helicase</fullName>
    </submittedName>
</protein>
<accession>A0A317U4D3</accession>
<dbReference type="InterPro" id="IPR022391">
    <property type="entry name" value="ICE_relaxase_PFGI-1"/>
</dbReference>
<sequence length="450" mass="50638">MEMALFHRQRQRKGSLSSQGKSFKDLTRIVNTNLLLSEDKRQTLLKRMRMLSGLETARYDSLCGILIDNLVHYCQNLPETANSYYSQQGGLIDYALNRTEAALSLFQEFMVQEQPELLSEEQKLWQYALFSAALLQGIGKLFVDYRVSFYDANGQFLKEWNPLLESMTSIGIYYFYEFQKEPEIEFRRRLNLLLARAIMPGSGFAWLASNPEVLAVWLALLNEDERSAGTLGAILIRAEAIAIQRYLLEFMTRGIAATAGGGRYRTGTFSDGQPETLLEKEQAVGMEFIQWMIKALDAGRIMINKAPLFMVPGGMLMCAEMFQLFVREHPEYKNWQAAQNGFLSLGLHNRAADGGVLSRFETKNQMETGVVFSKYALALPESVKVVNPNTGKVESMSATELIHKAQFSSQFIQQQNIGLTNSLQKLDAAGKWHAIENVGSALRPGAKNSA</sequence>
<dbReference type="InterPro" id="IPR036390">
    <property type="entry name" value="WH_DNA-bd_sf"/>
</dbReference>
<feature type="domain" description="Uncharacterised" evidence="1">
    <location>
        <begin position="34"/>
        <end position="257"/>
    </location>
</feature>
<evidence type="ECO:0000313" key="3">
    <source>
        <dbReference type="EMBL" id="PWY55778.1"/>
    </source>
</evidence>
<dbReference type="InterPro" id="IPR011119">
    <property type="entry name" value="Unchr_helicase_relaxase_TraI"/>
</dbReference>
<keyword evidence="4" id="KW-0067">ATP-binding</keyword>
<dbReference type="Proteomes" id="UP000287374">
    <property type="component" value="Unassembled WGS sequence"/>
</dbReference>
<dbReference type="OrthoDB" id="5643657at2"/>
<dbReference type="Pfam" id="PF07514">
    <property type="entry name" value="TraI_2"/>
    <property type="match status" value="1"/>
</dbReference>
<reference evidence="4 6" key="1">
    <citation type="submission" date="2018-05" db="EMBL/GenBank/DDBJ databases">
        <title>Legionella qingyii sp.nov., whole genome shotgun sequence.</title>
        <authorList>
            <person name="Wu H."/>
            <person name="Zhu Q."/>
            <person name="Hu C."/>
        </authorList>
    </citation>
    <scope>NUCLEOTIDE SEQUENCE [LARGE SCALE GENOMIC DNA]</scope>
    <source>
        <strain evidence="4 6">HEB18</strain>
    </source>
</reference>
<dbReference type="EMBL" id="RZGX01000009">
    <property type="protein sequence ID" value="RUR23125.1"/>
    <property type="molecule type" value="Genomic_DNA"/>
</dbReference>
<evidence type="ECO:0000313" key="5">
    <source>
        <dbReference type="EMBL" id="RUR23125.1"/>
    </source>
</evidence>
<feature type="domain" description="Putative conjugal transfer nickase/helicase TraI C-terminal" evidence="2">
    <location>
        <begin position="284"/>
        <end position="388"/>
    </location>
</feature>
<dbReference type="SUPFAM" id="SSF46785">
    <property type="entry name" value="Winged helix' DNA-binding domain"/>
    <property type="match status" value="1"/>
</dbReference>
<dbReference type="EMBL" id="QHJG01000011">
    <property type="protein sequence ID" value="PWY56115.1"/>
    <property type="molecule type" value="Genomic_DNA"/>
</dbReference>
<evidence type="ECO:0000259" key="2">
    <source>
        <dbReference type="Pfam" id="PF07515"/>
    </source>
</evidence>